<feature type="region of interest" description="Disordered" evidence="1">
    <location>
        <begin position="61"/>
        <end position="102"/>
    </location>
</feature>
<sequence length="102" mass="11639">MKIECSDLCHVQQESEIKIFSKDRDPLVTKFIDDDPPNECIIDDDAPAQQPEVDAQMRVVVEEEEEEEFQSSASEHKEEENIPYADGSSDHELDEVGDNDNE</sequence>
<evidence type="ECO:0000313" key="3">
    <source>
        <dbReference type="Proteomes" id="UP000026962"/>
    </source>
</evidence>
<keyword evidence="3" id="KW-1185">Reference proteome</keyword>
<dbReference type="EnsemblPlants" id="OPUNC07G17440.1">
    <property type="protein sequence ID" value="OPUNC07G17440.1"/>
    <property type="gene ID" value="OPUNC07G17440"/>
</dbReference>
<dbReference type="Proteomes" id="UP000026962">
    <property type="component" value="Chromosome 7"/>
</dbReference>
<evidence type="ECO:0000256" key="1">
    <source>
        <dbReference type="SAM" id="MobiDB-lite"/>
    </source>
</evidence>
<feature type="compositionally biased region" description="Acidic residues" evidence="1">
    <location>
        <begin position="92"/>
        <end position="102"/>
    </location>
</feature>
<proteinExistence type="predicted"/>
<accession>A0A0E0LM62</accession>
<dbReference type="AlphaFoldDB" id="A0A0E0LM62"/>
<evidence type="ECO:0000313" key="2">
    <source>
        <dbReference type="EnsemblPlants" id="OPUNC07G17440.1"/>
    </source>
</evidence>
<name>A0A0E0LM62_ORYPU</name>
<organism evidence="2">
    <name type="scientific">Oryza punctata</name>
    <name type="common">Red rice</name>
    <dbReference type="NCBI Taxonomy" id="4537"/>
    <lineage>
        <taxon>Eukaryota</taxon>
        <taxon>Viridiplantae</taxon>
        <taxon>Streptophyta</taxon>
        <taxon>Embryophyta</taxon>
        <taxon>Tracheophyta</taxon>
        <taxon>Spermatophyta</taxon>
        <taxon>Magnoliopsida</taxon>
        <taxon>Liliopsida</taxon>
        <taxon>Poales</taxon>
        <taxon>Poaceae</taxon>
        <taxon>BOP clade</taxon>
        <taxon>Oryzoideae</taxon>
        <taxon>Oryzeae</taxon>
        <taxon>Oryzinae</taxon>
        <taxon>Oryza</taxon>
    </lineage>
</organism>
<reference evidence="2" key="1">
    <citation type="submission" date="2015-04" db="UniProtKB">
        <authorList>
            <consortium name="EnsemblPlants"/>
        </authorList>
    </citation>
    <scope>IDENTIFICATION</scope>
</reference>
<dbReference type="Gramene" id="OPUNC07G17440.1">
    <property type="protein sequence ID" value="OPUNC07G17440.1"/>
    <property type="gene ID" value="OPUNC07G17440"/>
</dbReference>
<dbReference type="HOGENOM" id="CLU_2282036_0_0_1"/>
<protein>
    <submittedName>
        <fullName evidence="2">Uncharacterized protein</fullName>
    </submittedName>
</protein>
<reference evidence="2" key="2">
    <citation type="submission" date="2018-05" db="EMBL/GenBank/DDBJ databases">
        <title>OpunRS2 (Oryza punctata Reference Sequence Version 2).</title>
        <authorList>
            <person name="Zhang J."/>
            <person name="Kudrna D."/>
            <person name="Lee S."/>
            <person name="Talag J."/>
            <person name="Welchert J."/>
            <person name="Wing R.A."/>
        </authorList>
    </citation>
    <scope>NUCLEOTIDE SEQUENCE [LARGE SCALE GENOMIC DNA]</scope>
</reference>